<comment type="caution">
    <text evidence="6">The sequence shown here is derived from an EMBL/GenBank/DDBJ whole genome shotgun (WGS) entry which is preliminary data.</text>
</comment>
<comment type="subcellular location">
    <subcellularLocation>
        <location evidence="1">Membrane</location>
        <topology evidence="1">Multi-pass membrane protein</topology>
    </subcellularLocation>
</comment>
<feature type="transmembrane region" description="Helical" evidence="5">
    <location>
        <begin position="123"/>
        <end position="145"/>
    </location>
</feature>
<keyword evidence="7" id="KW-1185">Reference proteome</keyword>
<proteinExistence type="predicted"/>
<feature type="transmembrane region" description="Helical" evidence="5">
    <location>
        <begin position="198"/>
        <end position="218"/>
    </location>
</feature>
<evidence type="ECO:0000256" key="4">
    <source>
        <dbReference type="ARBA" id="ARBA00023136"/>
    </source>
</evidence>
<organism evidence="6 7">
    <name type="scientific">Capronia epimyces CBS 606.96</name>
    <dbReference type="NCBI Taxonomy" id="1182542"/>
    <lineage>
        <taxon>Eukaryota</taxon>
        <taxon>Fungi</taxon>
        <taxon>Dikarya</taxon>
        <taxon>Ascomycota</taxon>
        <taxon>Pezizomycotina</taxon>
        <taxon>Eurotiomycetes</taxon>
        <taxon>Chaetothyriomycetidae</taxon>
        <taxon>Chaetothyriales</taxon>
        <taxon>Herpotrichiellaceae</taxon>
        <taxon>Capronia</taxon>
    </lineage>
</organism>
<feature type="transmembrane region" description="Helical" evidence="5">
    <location>
        <begin position="6"/>
        <end position="26"/>
    </location>
</feature>
<gene>
    <name evidence="6" type="ORF">A1O3_03786</name>
</gene>
<evidence type="ECO:0000256" key="3">
    <source>
        <dbReference type="ARBA" id="ARBA00022989"/>
    </source>
</evidence>
<evidence type="ECO:0000313" key="6">
    <source>
        <dbReference type="EMBL" id="EXJ86832.1"/>
    </source>
</evidence>
<feature type="transmembrane region" description="Helical" evidence="5">
    <location>
        <begin position="165"/>
        <end position="186"/>
    </location>
</feature>
<evidence type="ECO:0000256" key="2">
    <source>
        <dbReference type="ARBA" id="ARBA00022692"/>
    </source>
</evidence>
<evidence type="ECO:0000313" key="7">
    <source>
        <dbReference type="Proteomes" id="UP000019478"/>
    </source>
</evidence>
<sequence length="334" mass="37884">MILSGACAAFTLVCILSFLFLHGIHLSRPSEQIKIMRIGLLLPLYACISFLSICFPNAYVYIMPWIDVYQAIALATFFLLMNDLVWPTSDRRDMHLSSMAVPQKGRKAANGPLPGHTWYKRRYLAVFQYMPVALVAAVAACITQAAKVYCLESSKPYFAHFWLDLIKSFAVTVSVLSNINFYKVFVAHLKAHKAMSKLLAFKLPVFFTFVLQIVWWGLRSQNVLKPNSKLTYADLYLGIQSLIICVLMVPLSVFFWYAYSIQPYRIRHTTKSVSDGDGDGDGVWEPTQEYHPLRPLSYQGGFLGIRAWLAMLNPSDIIQAFGFCFDLISNKEGR</sequence>
<dbReference type="InterPro" id="IPR005178">
    <property type="entry name" value="Ostalpha/TMEM184C"/>
</dbReference>
<keyword evidence="3 5" id="KW-1133">Transmembrane helix</keyword>
<keyword evidence="2 5" id="KW-0812">Transmembrane</keyword>
<feature type="transmembrane region" description="Helical" evidence="5">
    <location>
        <begin position="38"/>
        <end position="62"/>
    </location>
</feature>
<keyword evidence="4 5" id="KW-0472">Membrane</keyword>
<dbReference type="PANTHER" id="PTHR23423">
    <property type="entry name" value="ORGANIC SOLUTE TRANSPORTER-RELATED"/>
    <property type="match status" value="1"/>
</dbReference>
<dbReference type="GeneID" id="19167911"/>
<dbReference type="GO" id="GO:0016020">
    <property type="term" value="C:membrane"/>
    <property type="evidence" value="ECO:0007669"/>
    <property type="project" value="UniProtKB-SubCell"/>
</dbReference>
<dbReference type="eggNOG" id="KOG2641">
    <property type="taxonomic scope" value="Eukaryota"/>
</dbReference>
<dbReference type="STRING" id="1182542.W9Y231"/>
<dbReference type="RefSeq" id="XP_007732111.1">
    <property type="nucleotide sequence ID" value="XM_007733921.1"/>
</dbReference>
<dbReference type="Pfam" id="PF03619">
    <property type="entry name" value="Solute_trans_a"/>
    <property type="match status" value="1"/>
</dbReference>
<feature type="transmembrane region" description="Helical" evidence="5">
    <location>
        <begin position="238"/>
        <end position="259"/>
    </location>
</feature>
<accession>W9Y231</accession>
<dbReference type="SMART" id="SM01417">
    <property type="entry name" value="Solute_trans_a"/>
    <property type="match status" value="1"/>
</dbReference>
<dbReference type="EMBL" id="AMGY01000003">
    <property type="protein sequence ID" value="EXJ86832.1"/>
    <property type="molecule type" value="Genomic_DNA"/>
</dbReference>
<evidence type="ECO:0000256" key="1">
    <source>
        <dbReference type="ARBA" id="ARBA00004141"/>
    </source>
</evidence>
<feature type="transmembrane region" description="Helical" evidence="5">
    <location>
        <begin position="68"/>
        <end position="86"/>
    </location>
</feature>
<dbReference type="AlphaFoldDB" id="W9Y231"/>
<dbReference type="HOGENOM" id="CLU_012923_5_0_1"/>
<dbReference type="OrthoDB" id="5348404at2759"/>
<evidence type="ECO:0000256" key="5">
    <source>
        <dbReference type="SAM" id="Phobius"/>
    </source>
</evidence>
<dbReference type="Proteomes" id="UP000019478">
    <property type="component" value="Unassembled WGS sequence"/>
</dbReference>
<name>W9Y231_9EURO</name>
<reference evidence="6 7" key="1">
    <citation type="submission" date="2013-03" db="EMBL/GenBank/DDBJ databases">
        <title>The Genome Sequence of Capronia epimyces CBS 606.96.</title>
        <authorList>
            <consortium name="The Broad Institute Genomics Platform"/>
            <person name="Cuomo C."/>
            <person name="de Hoog S."/>
            <person name="Gorbushina A."/>
            <person name="Walker B."/>
            <person name="Young S.K."/>
            <person name="Zeng Q."/>
            <person name="Gargeya S."/>
            <person name="Fitzgerald M."/>
            <person name="Haas B."/>
            <person name="Abouelleil A."/>
            <person name="Allen A.W."/>
            <person name="Alvarado L."/>
            <person name="Arachchi H.M."/>
            <person name="Berlin A.M."/>
            <person name="Chapman S.B."/>
            <person name="Gainer-Dewar J."/>
            <person name="Goldberg J."/>
            <person name="Griggs A."/>
            <person name="Gujja S."/>
            <person name="Hansen M."/>
            <person name="Howarth C."/>
            <person name="Imamovic A."/>
            <person name="Ireland A."/>
            <person name="Larimer J."/>
            <person name="McCowan C."/>
            <person name="Murphy C."/>
            <person name="Pearson M."/>
            <person name="Poon T.W."/>
            <person name="Priest M."/>
            <person name="Roberts A."/>
            <person name="Saif S."/>
            <person name="Shea T."/>
            <person name="Sisk P."/>
            <person name="Sykes S."/>
            <person name="Wortman J."/>
            <person name="Nusbaum C."/>
            <person name="Birren B."/>
        </authorList>
    </citation>
    <scope>NUCLEOTIDE SEQUENCE [LARGE SCALE GENOMIC DNA]</scope>
    <source>
        <strain evidence="6 7">CBS 606.96</strain>
    </source>
</reference>
<protein>
    <submittedName>
        <fullName evidence="6">Uncharacterized protein</fullName>
    </submittedName>
</protein>